<dbReference type="AlphaFoldDB" id="A0A0P4VPP4"/>
<dbReference type="PROSITE" id="PS50878">
    <property type="entry name" value="RT_POL"/>
    <property type="match status" value="1"/>
</dbReference>
<dbReference type="Pfam" id="PF00078">
    <property type="entry name" value="RVT_1"/>
    <property type="match status" value="1"/>
</dbReference>
<sequence>MDHLYNTLFTDDMQQNRDTSDITLQIINQMYGNMDFDNLSKYYDIVSYNNLISSHSNNLSFLHVNSRSLPKNFDNIIAFLHSLSSYPDILTVTETWLNNTNKHLYELQGYHSYHQTRLIRPHGGVSVYISNLIRSQLINECSFTNDDIEICTVKVFTKTEIYIVCSIYRPHSKHIGIDLFNDVLCTLLQKNCLKNNKVIIMGDLNINLLEHTTHAPTNNFLASLHAINFYPHISRPTRFPDSVNLGQPSLLDHIFTNFNNNFTAGIILFPVSDHLPVFLSLPNSTITNNLHKIEFRNLSNSNKEKFSHTLNTLDWHTLLSSNDVNYNCTYFLNKTKEIFNVCFPLHTKLITEKRLCNPWITQAIINSIKRKNNMYKDFKIGAITELEFKRFRNTLNRLIKHTKSSYYLNIFTNFKNNTKKIWETINNLYKKHKHNNIDYISQNNIKLTDPVQISEAFNKFYINIAPTLDQHLPPSTVDPLNFLQGNYPTSMVVPPIYPQEVINIINSIKNKKSNPKEIPLSIIKENKAKFAIPLSILFNQSINSGKFPQCLKHATVIPIYKKGSKDDIGNYRPISLLSIFSKIFEKLMKKHLICFLQTRNILNNEQFGFRQGLNTFNALNTFSEQIYSSLDKQNSLLSIYVDFSKAFDTVRHDILIKKLHYYGIRGIIHDWFCDYLSNRTQSTKFSNSFSKPLQIQYGVPQGSVLGPILFLLYINDITQIFSNLKTILFADDSTFYIVGNDPITLLQTANIDLKTFHKWCTSNRLTVNPSKTYYMLFTNKPINILPPLFYHDKIINRTNHHNLLGITYDENMTFKPHISNLMLKLSRIVSLLYQIKDLVPQYVLIILYNAHVLPHLQYCIPIWCNTYLTHLIPLFRLQKKIIRIITFSDYFAHTQLLFKETNILKLFDINKVQIGIQMYKQIKDTNNTAIRHQHNYPTRARDNLSIPLHHLTIFQHSLSYTGPKTWNSIPEHIRLLPTIISFKKKIKKHIISTY</sequence>
<dbReference type="GO" id="GO:0071897">
    <property type="term" value="P:DNA biosynthetic process"/>
    <property type="evidence" value="ECO:0007669"/>
    <property type="project" value="UniProtKB-ARBA"/>
</dbReference>
<dbReference type="PANTHER" id="PTHR33332">
    <property type="entry name" value="REVERSE TRANSCRIPTASE DOMAIN-CONTAINING PROTEIN"/>
    <property type="match status" value="1"/>
</dbReference>
<dbReference type="CDD" id="cd01650">
    <property type="entry name" value="RT_nLTR_like"/>
    <property type="match status" value="1"/>
</dbReference>
<dbReference type="Pfam" id="PF03372">
    <property type="entry name" value="Exo_endo_phos"/>
    <property type="match status" value="1"/>
</dbReference>
<dbReference type="Gene3D" id="3.60.10.10">
    <property type="entry name" value="Endonuclease/exonuclease/phosphatase"/>
    <property type="match status" value="1"/>
</dbReference>
<dbReference type="InterPro" id="IPR043502">
    <property type="entry name" value="DNA/RNA_pol_sf"/>
</dbReference>
<name>A0A0P4VPP4_SCYOL</name>
<reference evidence="2" key="1">
    <citation type="submission" date="2015-09" db="EMBL/GenBank/DDBJ databases">
        <title>Scylla olivacea transcriptome.</title>
        <authorList>
            <person name="Ikhwanuddin M."/>
        </authorList>
    </citation>
    <scope>NUCLEOTIDE SEQUENCE</scope>
</reference>
<dbReference type="EMBL" id="GDRN01110788">
    <property type="protein sequence ID" value="JAI56858.1"/>
    <property type="molecule type" value="Transcribed_RNA"/>
</dbReference>
<dbReference type="InterPro" id="IPR000477">
    <property type="entry name" value="RT_dom"/>
</dbReference>
<dbReference type="GO" id="GO:0003824">
    <property type="term" value="F:catalytic activity"/>
    <property type="evidence" value="ECO:0007669"/>
    <property type="project" value="InterPro"/>
</dbReference>
<evidence type="ECO:0000259" key="1">
    <source>
        <dbReference type="PROSITE" id="PS50878"/>
    </source>
</evidence>
<feature type="domain" description="Reverse transcriptase" evidence="1">
    <location>
        <begin position="540"/>
        <end position="808"/>
    </location>
</feature>
<protein>
    <recommendedName>
        <fullName evidence="1">Reverse transcriptase domain-containing protein</fullName>
    </recommendedName>
</protein>
<organism evidence="2">
    <name type="scientific">Scylla olivacea</name>
    <name type="common">Orange mud crab</name>
    <name type="synonym">Cancer olivacea</name>
    <dbReference type="NCBI Taxonomy" id="85551"/>
    <lineage>
        <taxon>Eukaryota</taxon>
        <taxon>Metazoa</taxon>
        <taxon>Ecdysozoa</taxon>
        <taxon>Arthropoda</taxon>
        <taxon>Crustacea</taxon>
        <taxon>Multicrustacea</taxon>
        <taxon>Malacostraca</taxon>
        <taxon>Eumalacostraca</taxon>
        <taxon>Eucarida</taxon>
        <taxon>Decapoda</taxon>
        <taxon>Pleocyemata</taxon>
        <taxon>Brachyura</taxon>
        <taxon>Eubrachyura</taxon>
        <taxon>Portunoidea</taxon>
        <taxon>Portunidae</taxon>
        <taxon>Portuninae</taxon>
        <taxon>Scylla</taxon>
    </lineage>
</organism>
<dbReference type="InterPro" id="IPR005135">
    <property type="entry name" value="Endo/exonuclease/phosphatase"/>
</dbReference>
<dbReference type="InterPro" id="IPR036691">
    <property type="entry name" value="Endo/exonu/phosph_ase_sf"/>
</dbReference>
<evidence type="ECO:0000313" key="2">
    <source>
        <dbReference type="EMBL" id="JAI56858.1"/>
    </source>
</evidence>
<accession>A0A0P4VPP4</accession>
<dbReference type="SUPFAM" id="SSF56219">
    <property type="entry name" value="DNase I-like"/>
    <property type="match status" value="1"/>
</dbReference>
<dbReference type="SUPFAM" id="SSF56672">
    <property type="entry name" value="DNA/RNA polymerases"/>
    <property type="match status" value="1"/>
</dbReference>
<proteinExistence type="predicted"/>